<dbReference type="GeneID" id="111251914"/>
<dbReference type="KEGG" id="vde:111251914"/>
<dbReference type="CTD" id="127700"/>
<dbReference type="OrthoDB" id="2157380at2759"/>
<evidence type="ECO:0000313" key="3">
    <source>
        <dbReference type="Proteomes" id="UP000594260"/>
    </source>
</evidence>
<dbReference type="GO" id="GO:0005886">
    <property type="term" value="C:plasma membrane"/>
    <property type="evidence" value="ECO:0007669"/>
    <property type="project" value="TreeGrafter"/>
</dbReference>
<dbReference type="InterPro" id="IPR019332">
    <property type="entry name" value="OSCP1"/>
</dbReference>
<sequence length="382" mass="42416">MEPMERIDKATLLLYLNLGGEMVYILQQRLSAQKVAQEKSGRVLQEIIGCFLCPSTMGELLKLGTLTLSSAKFIKCLFERVVHSSIMRLNRESMDKLYDLMTMVFKYQLLMVPSPRQSVAITLNHLDTVETYVKENLELTERIALVKDSLVEIFFSTSLAEFQTVRCQVLTFLQDLHVRISMFLKSGVQKQTGVFSMPLFGYVPEGFEVNGTIREFGLNEALLKESAFVTASHFSAHKVPYWSRRGTVLGTNMYTTAYQPKSPPPELAIPSGGKGKKGNPSNELSLLMQLVNPTLSKGSKGQDCVALNLLGDLASPSDLQGEVLSPSTSQQEETLKIIDLTLEGRRTSSGVPEKALEEIECKAFTPLEDTLLDMIDAIDAQS</sequence>
<feature type="region of interest" description="Disordered" evidence="1">
    <location>
        <begin position="256"/>
        <end position="281"/>
    </location>
</feature>
<dbReference type="Pfam" id="PF10188">
    <property type="entry name" value="Oscp1"/>
    <property type="match status" value="1"/>
</dbReference>
<protein>
    <recommendedName>
        <fullName evidence="4">Protein OSCP1</fullName>
    </recommendedName>
</protein>
<evidence type="ECO:0000313" key="2">
    <source>
        <dbReference type="EnsemblMetazoa" id="XP_022664764"/>
    </source>
</evidence>
<dbReference type="GO" id="GO:0005737">
    <property type="term" value="C:cytoplasm"/>
    <property type="evidence" value="ECO:0007669"/>
    <property type="project" value="TreeGrafter"/>
</dbReference>
<evidence type="ECO:0000256" key="1">
    <source>
        <dbReference type="SAM" id="MobiDB-lite"/>
    </source>
</evidence>
<dbReference type="RefSeq" id="XP_022664764.1">
    <property type="nucleotide sequence ID" value="XM_022809029.1"/>
</dbReference>
<dbReference type="PANTHER" id="PTHR21439:SF0">
    <property type="entry name" value="PROTEIN OSCP1"/>
    <property type="match status" value="1"/>
</dbReference>
<dbReference type="PANTHER" id="PTHR21439">
    <property type="entry name" value="OXIDORED-NITRO DOMAIN-CONTAINING PROTEIN"/>
    <property type="match status" value="1"/>
</dbReference>
<name>A0A7M7KDX0_VARDE</name>
<dbReference type="InParanoid" id="A0A7M7KDX0"/>
<keyword evidence="3" id="KW-1185">Reference proteome</keyword>
<organism evidence="2 3">
    <name type="scientific">Varroa destructor</name>
    <name type="common">Honeybee mite</name>
    <dbReference type="NCBI Taxonomy" id="109461"/>
    <lineage>
        <taxon>Eukaryota</taxon>
        <taxon>Metazoa</taxon>
        <taxon>Ecdysozoa</taxon>
        <taxon>Arthropoda</taxon>
        <taxon>Chelicerata</taxon>
        <taxon>Arachnida</taxon>
        <taxon>Acari</taxon>
        <taxon>Parasitiformes</taxon>
        <taxon>Mesostigmata</taxon>
        <taxon>Gamasina</taxon>
        <taxon>Dermanyssoidea</taxon>
        <taxon>Varroidae</taxon>
        <taxon>Varroa</taxon>
    </lineage>
</organism>
<dbReference type="AlphaFoldDB" id="A0A7M7KDX0"/>
<reference evidence="2" key="1">
    <citation type="submission" date="2021-01" db="UniProtKB">
        <authorList>
            <consortium name="EnsemblMetazoa"/>
        </authorList>
    </citation>
    <scope>IDENTIFICATION</scope>
</reference>
<proteinExistence type="predicted"/>
<evidence type="ECO:0008006" key="4">
    <source>
        <dbReference type="Google" id="ProtNLM"/>
    </source>
</evidence>
<accession>A0A7M7KDX0</accession>
<dbReference type="Proteomes" id="UP000594260">
    <property type="component" value="Unplaced"/>
</dbReference>
<dbReference type="OMA" id="NGAYMAN"/>
<dbReference type="EnsemblMetazoa" id="XM_022809029">
    <property type="protein sequence ID" value="XP_022664764"/>
    <property type="gene ID" value="LOC111251914"/>
</dbReference>